<evidence type="ECO:0000313" key="3">
    <source>
        <dbReference type="Proteomes" id="UP000094336"/>
    </source>
</evidence>
<evidence type="ECO:0000313" key="2">
    <source>
        <dbReference type="EMBL" id="ODQ79164.1"/>
    </source>
</evidence>
<feature type="region of interest" description="Disordered" evidence="1">
    <location>
        <begin position="1"/>
        <end position="47"/>
    </location>
</feature>
<feature type="compositionally biased region" description="Polar residues" evidence="1">
    <location>
        <begin position="32"/>
        <end position="44"/>
    </location>
</feature>
<dbReference type="EMBL" id="KV454433">
    <property type="protein sequence ID" value="ODQ79164.1"/>
    <property type="molecule type" value="Genomic_DNA"/>
</dbReference>
<keyword evidence="3" id="KW-1185">Reference proteome</keyword>
<dbReference type="RefSeq" id="XP_018984492.1">
    <property type="nucleotide sequence ID" value="XM_019129228.1"/>
</dbReference>
<reference evidence="3" key="1">
    <citation type="submission" date="2016-05" db="EMBL/GenBank/DDBJ databases">
        <title>Comparative genomics of biotechnologically important yeasts.</title>
        <authorList>
            <consortium name="DOE Joint Genome Institute"/>
            <person name="Riley R."/>
            <person name="Haridas S."/>
            <person name="Wolfe K.H."/>
            <person name="Lopes M.R."/>
            <person name="Hittinger C.T."/>
            <person name="Goker M."/>
            <person name="Salamov A."/>
            <person name="Wisecaver J."/>
            <person name="Long T.M."/>
            <person name="Aerts A.L."/>
            <person name="Barry K."/>
            <person name="Choi C."/>
            <person name="Clum A."/>
            <person name="Coughlan A.Y."/>
            <person name="Deshpande S."/>
            <person name="Douglass A.P."/>
            <person name="Hanson S.J."/>
            <person name="Klenk H.-P."/>
            <person name="Labutti K."/>
            <person name="Lapidus A."/>
            <person name="Lindquist E."/>
            <person name="Lipzen A."/>
            <person name="Meier-Kolthoff J.P."/>
            <person name="Ohm R.A."/>
            <person name="Otillar R.P."/>
            <person name="Pangilinan J."/>
            <person name="Peng Y."/>
            <person name="Rokas A."/>
            <person name="Rosa C.A."/>
            <person name="Scheuner C."/>
            <person name="Sibirny A.A."/>
            <person name="Slot J.C."/>
            <person name="Stielow J.B."/>
            <person name="Sun H."/>
            <person name="Kurtzman C.P."/>
            <person name="Blackwell M."/>
            <person name="Grigoriev I.V."/>
            <person name="Jeffries T.W."/>
        </authorList>
    </citation>
    <scope>NUCLEOTIDE SEQUENCE [LARGE SCALE GENOMIC DNA]</scope>
    <source>
        <strain evidence="3">NRRL Y-12698</strain>
    </source>
</reference>
<evidence type="ECO:0000256" key="1">
    <source>
        <dbReference type="SAM" id="MobiDB-lite"/>
    </source>
</evidence>
<sequence>MNHNLGPRCSAVSKHHSPGGSNRLGTKKSGVSAPQVSTADTPPNSGIDISAYKCRSTYAILGFDCSLWFKDCASNPPGRRKETANN</sequence>
<organism evidence="2 3">
    <name type="scientific">Babjeviella inositovora NRRL Y-12698</name>
    <dbReference type="NCBI Taxonomy" id="984486"/>
    <lineage>
        <taxon>Eukaryota</taxon>
        <taxon>Fungi</taxon>
        <taxon>Dikarya</taxon>
        <taxon>Ascomycota</taxon>
        <taxon>Saccharomycotina</taxon>
        <taxon>Pichiomycetes</taxon>
        <taxon>Serinales incertae sedis</taxon>
        <taxon>Babjeviella</taxon>
    </lineage>
</organism>
<dbReference type="AlphaFoldDB" id="A0A1E3QNY9"/>
<name>A0A1E3QNY9_9ASCO</name>
<proteinExistence type="predicted"/>
<gene>
    <name evidence="2" type="ORF">BABINDRAFT_162217</name>
</gene>
<dbReference type="Proteomes" id="UP000094336">
    <property type="component" value="Unassembled WGS sequence"/>
</dbReference>
<dbReference type="GeneID" id="30147081"/>
<protein>
    <submittedName>
        <fullName evidence="2">Uncharacterized protein</fullName>
    </submittedName>
</protein>
<accession>A0A1E3QNY9</accession>